<evidence type="ECO:0000259" key="4">
    <source>
        <dbReference type="PROSITE" id="PS50995"/>
    </source>
</evidence>
<keyword evidence="1" id="KW-0805">Transcription regulation</keyword>
<name>A0A6G3ZUB7_9BACL</name>
<sequence length="164" mass="18554">MEVQQVLDQMLELFLQNGLRPLSLLSETVKFEQEVNRSDLSALLILHFRGEMSTSVLATELGAPLSTVTSLVKRLVRKGLINRTHSDKDQRIILVQLTEEGKKLALQARTIMENMFLRVQTALSKEELQQFLTLVVKVGKALQGKERKENGTQDAKLRKIAIDD</sequence>
<dbReference type="Gene3D" id="1.10.10.10">
    <property type="entry name" value="Winged helix-like DNA-binding domain superfamily/Winged helix DNA-binding domain"/>
    <property type="match status" value="1"/>
</dbReference>
<dbReference type="Pfam" id="PF01047">
    <property type="entry name" value="MarR"/>
    <property type="match status" value="1"/>
</dbReference>
<gene>
    <name evidence="5" type="ORF">GK047_07195</name>
</gene>
<dbReference type="EMBL" id="JAAIKC010000001">
    <property type="protein sequence ID" value="NEW05803.1"/>
    <property type="molecule type" value="Genomic_DNA"/>
</dbReference>
<dbReference type="InterPro" id="IPR000835">
    <property type="entry name" value="HTH_MarR-typ"/>
</dbReference>
<dbReference type="PROSITE" id="PS50995">
    <property type="entry name" value="HTH_MARR_2"/>
    <property type="match status" value="1"/>
</dbReference>
<dbReference type="SUPFAM" id="SSF46785">
    <property type="entry name" value="Winged helix' DNA-binding domain"/>
    <property type="match status" value="1"/>
</dbReference>
<dbReference type="InterPro" id="IPR023187">
    <property type="entry name" value="Tscrpt_reg_MarR-type_CS"/>
</dbReference>
<accession>A0A6G3ZUB7</accession>
<keyword evidence="3" id="KW-0804">Transcription</keyword>
<feature type="domain" description="HTH marR-type" evidence="4">
    <location>
        <begin position="1"/>
        <end position="140"/>
    </location>
</feature>
<keyword evidence="2" id="KW-0238">DNA-binding</keyword>
<dbReference type="PRINTS" id="PR00598">
    <property type="entry name" value="HTHMARR"/>
</dbReference>
<dbReference type="PANTHER" id="PTHR42756">
    <property type="entry name" value="TRANSCRIPTIONAL REGULATOR, MARR"/>
    <property type="match status" value="1"/>
</dbReference>
<dbReference type="InterPro" id="IPR036390">
    <property type="entry name" value="WH_DNA-bd_sf"/>
</dbReference>
<reference evidence="5" key="1">
    <citation type="submission" date="2020-02" db="EMBL/GenBank/DDBJ databases">
        <authorList>
            <person name="Shen X.-R."/>
            <person name="Zhang Y.-X."/>
        </authorList>
    </citation>
    <scope>NUCLEOTIDE SEQUENCE</scope>
    <source>
        <strain evidence="5">SYP-B3998</strain>
    </source>
</reference>
<dbReference type="SMART" id="SM00347">
    <property type="entry name" value="HTH_MARR"/>
    <property type="match status" value="1"/>
</dbReference>
<proteinExistence type="predicted"/>
<evidence type="ECO:0000256" key="2">
    <source>
        <dbReference type="ARBA" id="ARBA00023125"/>
    </source>
</evidence>
<dbReference type="PROSITE" id="PS01117">
    <property type="entry name" value="HTH_MARR_1"/>
    <property type="match status" value="1"/>
</dbReference>
<dbReference type="AlphaFoldDB" id="A0A6G3ZUB7"/>
<evidence type="ECO:0000256" key="3">
    <source>
        <dbReference type="ARBA" id="ARBA00023163"/>
    </source>
</evidence>
<comment type="caution">
    <text evidence="5">The sequence shown here is derived from an EMBL/GenBank/DDBJ whole genome shotgun (WGS) entry which is preliminary data.</text>
</comment>
<dbReference type="GO" id="GO:0003700">
    <property type="term" value="F:DNA-binding transcription factor activity"/>
    <property type="evidence" value="ECO:0007669"/>
    <property type="project" value="InterPro"/>
</dbReference>
<protein>
    <submittedName>
        <fullName evidence="5">MarR family transcriptional regulator</fullName>
    </submittedName>
</protein>
<organism evidence="5">
    <name type="scientific">Paenibacillus sp. SYP-B3998</name>
    <dbReference type="NCBI Taxonomy" id="2678564"/>
    <lineage>
        <taxon>Bacteria</taxon>
        <taxon>Bacillati</taxon>
        <taxon>Bacillota</taxon>
        <taxon>Bacilli</taxon>
        <taxon>Bacillales</taxon>
        <taxon>Paenibacillaceae</taxon>
        <taxon>Paenibacillus</taxon>
    </lineage>
</organism>
<dbReference type="InterPro" id="IPR036388">
    <property type="entry name" value="WH-like_DNA-bd_sf"/>
</dbReference>
<evidence type="ECO:0000256" key="1">
    <source>
        <dbReference type="ARBA" id="ARBA00023015"/>
    </source>
</evidence>
<evidence type="ECO:0000313" key="5">
    <source>
        <dbReference type="EMBL" id="NEW05803.1"/>
    </source>
</evidence>
<dbReference type="GO" id="GO:0003677">
    <property type="term" value="F:DNA binding"/>
    <property type="evidence" value="ECO:0007669"/>
    <property type="project" value="UniProtKB-KW"/>
</dbReference>
<dbReference type="PANTHER" id="PTHR42756:SF1">
    <property type="entry name" value="TRANSCRIPTIONAL REPRESSOR OF EMRAB OPERON"/>
    <property type="match status" value="1"/>
</dbReference>